<keyword evidence="3" id="KW-0614">Plasmid</keyword>
<dbReference type="AlphaFoldDB" id="A0A375IW00"/>
<dbReference type="EMBL" id="LT991978">
    <property type="protein sequence ID" value="SPK77769.1"/>
    <property type="molecule type" value="Genomic_DNA"/>
</dbReference>
<evidence type="ECO:0000259" key="1">
    <source>
        <dbReference type="Pfam" id="PF01695"/>
    </source>
</evidence>
<proteinExistence type="predicted"/>
<feature type="domain" description="IstB-like ATP-binding" evidence="1">
    <location>
        <begin position="6"/>
        <end position="108"/>
    </location>
</feature>
<dbReference type="EMBL" id="OOEF01000058">
    <property type="protein sequence ID" value="SPK70615.1"/>
    <property type="molecule type" value="Genomic_DNA"/>
</dbReference>
<dbReference type="InterPro" id="IPR027417">
    <property type="entry name" value="P-loop_NTPase"/>
</dbReference>
<dbReference type="GO" id="GO:0005524">
    <property type="term" value="F:ATP binding"/>
    <property type="evidence" value="ECO:0007669"/>
    <property type="project" value="InterPro"/>
</dbReference>
<sequence length="111" mass="12242">MYRGHLNVILIRKTSLGKSWLAYALANQACRHGYSVGYLRMPKFREEMAMVHGSGRFGTLLAQWAKTDILVVDDFATTPLADQARLDLLGLLDVQHGSRSTVVTSQIPAPG</sequence>
<reference evidence="3 4" key="1">
    <citation type="submission" date="2018-01" db="EMBL/GenBank/DDBJ databases">
        <authorList>
            <person name="Gaut B.S."/>
            <person name="Morton B.R."/>
            <person name="Clegg M.T."/>
            <person name="Duvall M.R."/>
        </authorList>
    </citation>
    <scope>NUCLEOTIDE SEQUENCE [LARGE SCALE GENOMIC DNA]</scope>
    <source>
        <strain evidence="3">Cupriavidus taiwanensis LMG 19425</strain>
        <plasmid evidence="4">Plasmid iii</plasmid>
    </source>
</reference>
<dbReference type="Pfam" id="PF01695">
    <property type="entry name" value="IstB_IS21"/>
    <property type="match status" value="1"/>
</dbReference>
<evidence type="ECO:0000313" key="3">
    <source>
        <dbReference type="EMBL" id="SPK77769.1"/>
    </source>
</evidence>
<dbReference type="SUPFAM" id="SSF52540">
    <property type="entry name" value="P-loop containing nucleoside triphosphate hydrolases"/>
    <property type="match status" value="1"/>
</dbReference>
<organism evidence="3 4">
    <name type="scientific">Cupriavidus taiwanensis</name>
    <dbReference type="NCBI Taxonomy" id="164546"/>
    <lineage>
        <taxon>Bacteria</taxon>
        <taxon>Pseudomonadati</taxon>
        <taxon>Pseudomonadota</taxon>
        <taxon>Betaproteobacteria</taxon>
        <taxon>Burkholderiales</taxon>
        <taxon>Burkholderiaceae</taxon>
        <taxon>Cupriavidus</taxon>
    </lineage>
</organism>
<evidence type="ECO:0000313" key="4">
    <source>
        <dbReference type="Proteomes" id="UP000255505"/>
    </source>
</evidence>
<protein>
    <recommendedName>
        <fullName evidence="1">IstB-like ATP-binding domain-containing protein</fullName>
    </recommendedName>
</protein>
<gene>
    <name evidence="3" type="ORF">CT19425_P70109</name>
    <name evidence="2" type="ORF">CT19425_U610011</name>
</gene>
<dbReference type="Proteomes" id="UP000255505">
    <property type="component" value="Plasmid III"/>
</dbReference>
<dbReference type="InterPro" id="IPR002611">
    <property type="entry name" value="IstB_ATP-bd"/>
</dbReference>
<name>A0A375IW00_9BURK</name>
<geneLocation type="plasmid" evidence="3">
    <name>III</name>
</geneLocation>
<evidence type="ECO:0000313" key="2">
    <source>
        <dbReference type="EMBL" id="SPK70615.1"/>
    </source>
</evidence>
<accession>A0A375IW00</accession>
<dbReference type="Gene3D" id="3.40.50.300">
    <property type="entry name" value="P-loop containing nucleotide triphosphate hydrolases"/>
    <property type="match status" value="1"/>
</dbReference>
<dbReference type="Proteomes" id="UP000255505">
    <property type="component" value="Unassembled WGS sequence"/>
</dbReference>